<sequence length="211" mass="22812">MNNKGCLPTVIGSLIIVAIIIWLFKILVILGIIGSIITAVYFGYFAYKQPNNRKRLLKRRVLPALIVTIICGGIIGISSNSHTSSLSNSASSSSKASSDDSRENSSSSDDVTDESSNSDYDDNSDDNDSDSYSDNNDSNNSESDVDTNRNGNSVNNQGDMTTDSKGLIVGNSKTLIYHTPDQHGYRMNSANAVYFNSESEAQAAGYRKALR</sequence>
<protein>
    <recommendedName>
        <fullName evidence="5">DNA-entry nuclease</fullName>
    </recommendedName>
</protein>
<feature type="transmembrane region" description="Helical" evidence="2">
    <location>
        <begin position="61"/>
        <end position="79"/>
    </location>
</feature>
<feature type="region of interest" description="Disordered" evidence="1">
    <location>
        <begin position="82"/>
        <end position="166"/>
    </location>
</feature>
<accession>A0ABS2GYV9</accession>
<dbReference type="SUPFAM" id="SSF57884">
    <property type="entry name" value="Ada DNA repair protein, N-terminal domain (N-Ada 10)"/>
    <property type="match status" value="1"/>
</dbReference>
<feature type="compositionally biased region" description="Low complexity" evidence="1">
    <location>
        <begin position="132"/>
        <end position="142"/>
    </location>
</feature>
<keyword evidence="2" id="KW-0472">Membrane</keyword>
<keyword evidence="2" id="KW-0812">Transmembrane</keyword>
<organism evidence="3 4">
    <name type="scientific">Limosilactobacillus coleohominis</name>
    <dbReference type="NCBI Taxonomy" id="181675"/>
    <lineage>
        <taxon>Bacteria</taxon>
        <taxon>Bacillati</taxon>
        <taxon>Bacillota</taxon>
        <taxon>Bacilli</taxon>
        <taxon>Lactobacillales</taxon>
        <taxon>Lactobacillaceae</taxon>
        <taxon>Limosilactobacillus</taxon>
    </lineage>
</organism>
<dbReference type="RefSeq" id="WP_204785140.1">
    <property type="nucleotide sequence ID" value="NZ_CALVGD010000033.1"/>
</dbReference>
<proteinExistence type="predicted"/>
<comment type="caution">
    <text evidence="3">The sequence shown here is derived from an EMBL/GenBank/DDBJ whole genome shotgun (WGS) entry which is preliminary data.</text>
</comment>
<feature type="compositionally biased region" description="Low complexity" evidence="1">
    <location>
        <begin position="104"/>
        <end position="118"/>
    </location>
</feature>
<gene>
    <name evidence="3" type="ORF">H5975_05025</name>
</gene>
<feature type="compositionally biased region" description="Low complexity" evidence="1">
    <location>
        <begin position="82"/>
        <end position="96"/>
    </location>
</feature>
<evidence type="ECO:0008006" key="5">
    <source>
        <dbReference type="Google" id="ProtNLM"/>
    </source>
</evidence>
<feature type="compositionally biased region" description="Acidic residues" evidence="1">
    <location>
        <begin position="119"/>
        <end position="131"/>
    </location>
</feature>
<evidence type="ECO:0000313" key="4">
    <source>
        <dbReference type="Proteomes" id="UP000785625"/>
    </source>
</evidence>
<dbReference type="Gene3D" id="3.40.10.10">
    <property type="entry name" value="DNA Methylphosphotriester Repair Domain"/>
    <property type="match status" value="1"/>
</dbReference>
<evidence type="ECO:0000256" key="2">
    <source>
        <dbReference type="SAM" id="Phobius"/>
    </source>
</evidence>
<dbReference type="EMBL" id="JACJKU010000041">
    <property type="protein sequence ID" value="MBM6940848.1"/>
    <property type="molecule type" value="Genomic_DNA"/>
</dbReference>
<dbReference type="InterPro" id="IPR035451">
    <property type="entry name" value="Ada-like_dom_sf"/>
</dbReference>
<keyword evidence="2" id="KW-1133">Transmembrane helix</keyword>
<name>A0ABS2GYV9_9LACO</name>
<evidence type="ECO:0000313" key="3">
    <source>
        <dbReference type="EMBL" id="MBM6940848.1"/>
    </source>
</evidence>
<evidence type="ECO:0000256" key="1">
    <source>
        <dbReference type="SAM" id="MobiDB-lite"/>
    </source>
</evidence>
<dbReference type="Proteomes" id="UP000785625">
    <property type="component" value="Unassembled WGS sequence"/>
</dbReference>
<feature type="compositionally biased region" description="Polar residues" evidence="1">
    <location>
        <begin position="148"/>
        <end position="164"/>
    </location>
</feature>
<reference evidence="3 4" key="1">
    <citation type="journal article" date="2021" name="Sci. Rep.">
        <title>The distribution of antibiotic resistance genes in chicken gut microbiota commensals.</title>
        <authorList>
            <person name="Juricova H."/>
            <person name="Matiasovicova J."/>
            <person name="Kubasova T."/>
            <person name="Cejkova D."/>
            <person name="Rychlik I."/>
        </authorList>
    </citation>
    <scope>NUCLEOTIDE SEQUENCE [LARGE SCALE GENOMIC DNA]</scope>
    <source>
        <strain evidence="3 4">An574</strain>
    </source>
</reference>
<keyword evidence="4" id="KW-1185">Reference proteome</keyword>
<feature type="transmembrane region" description="Helical" evidence="2">
    <location>
        <begin position="12"/>
        <end position="41"/>
    </location>
</feature>